<feature type="transmembrane region" description="Helical" evidence="7">
    <location>
        <begin position="190"/>
        <end position="210"/>
    </location>
</feature>
<feature type="transmembrane region" description="Helical" evidence="7">
    <location>
        <begin position="95"/>
        <end position="114"/>
    </location>
</feature>
<dbReference type="PANTHER" id="PTHR43791">
    <property type="entry name" value="PERMEASE-RELATED"/>
    <property type="match status" value="1"/>
</dbReference>
<feature type="transmembrane region" description="Helical" evidence="7">
    <location>
        <begin position="372"/>
        <end position="392"/>
    </location>
</feature>
<dbReference type="SUPFAM" id="SSF103473">
    <property type="entry name" value="MFS general substrate transporter"/>
    <property type="match status" value="1"/>
</dbReference>
<comment type="subcellular location">
    <subcellularLocation>
        <location evidence="1">Membrane</location>
        <topology evidence="1">Multi-pass membrane protein</topology>
    </subcellularLocation>
</comment>
<feature type="transmembrane region" description="Helical" evidence="7">
    <location>
        <begin position="316"/>
        <end position="336"/>
    </location>
</feature>
<feature type="transmembrane region" description="Helical" evidence="7">
    <location>
        <begin position="121"/>
        <end position="140"/>
    </location>
</feature>
<dbReference type="Pfam" id="PF07690">
    <property type="entry name" value="MFS_1"/>
    <property type="match status" value="1"/>
</dbReference>
<evidence type="ECO:0000313" key="9">
    <source>
        <dbReference type="EMBL" id="CAL5224155.1"/>
    </source>
</evidence>
<protein>
    <submittedName>
        <fullName evidence="9">G6792 protein</fullName>
    </submittedName>
</protein>
<dbReference type="PANTHER" id="PTHR43791:SF36">
    <property type="entry name" value="TRANSPORTER, PUTATIVE (AFU_ORTHOLOGUE AFUA_6G08340)-RELATED"/>
    <property type="match status" value="1"/>
</dbReference>
<dbReference type="Proteomes" id="UP001497392">
    <property type="component" value="Unassembled WGS sequence"/>
</dbReference>
<keyword evidence="4 7" id="KW-1133">Transmembrane helix</keyword>
<feature type="region of interest" description="Disordered" evidence="6">
    <location>
        <begin position="476"/>
        <end position="514"/>
    </location>
</feature>
<keyword evidence="2" id="KW-0813">Transport</keyword>
<gene>
    <name evidence="9" type="primary">g6792</name>
    <name evidence="9" type="ORF">VP750_LOCUS5814</name>
</gene>
<evidence type="ECO:0000259" key="8">
    <source>
        <dbReference type="PROSITE" id="PS50850"/>
    </source>
</evidence>
<feature type="transmembrane region" description="Helical" evidence="7">
    <location>
        <begin position="64"/>
        <end position="83"/>
    </location>
</feature>
<keyword evidence="5 7" id="KW-0472">Membrane</keyword>
<dbReference type="InterPro" id="IPR020846">
    <property type="entry name" value="MFS_dom"/>
</dbReference>
<dbReference type="CDD" id="cd17319">
    <property type="entry name" value="MFS_ExuT_GudP_like"/>
    <property type="match status" value="1"/>
</dbReference>
<evidence type="ECO:0000256" key="6">
    <source>
        <dbReference type="SAM" id="MobiDB-lite"/>
    </source>
</evidence>
<accession>A0ABP1FW77</accession>
<name>A0ABP1FW77_9CHLO</name>
<comment type="caution">
    <text evidence="9">The sequence shown here is derived from an EMBL/GenBank/DDBJ whole genome shotgun (WGS) entry which is preliminary data.</text>
</comment>
<reference evidence="9 10" key="1">
    <citation type="submission" date="2024-06" db="EMBL/GenBank/DDBJ databases">
        <authorList>
            <person name="Kraege A."/>
            <person name="Thomma B."/>
        </authorList>
    </citation>
    <scope>NUCLEOTIDE SEQUENCE [LARGE SCALE GENOMIC DNA]</scope>
</reference>
<dbReference type="Gene3D" id="1.20.1250.20">
    <property type="entry name" value="MFS general substrate transporter like domains"/>
    <property type="match status" value="2"/>
</dbReference>
<evidence type="ECO:0000256" key="7">
    <source>
        <dbReference type="SAM" id="Phobius"/>
    </source>
</evidence>
<feature type="transmembrane region" description="Helical" evidence="7">
    <location>
        <begin position="348"/>
        <end position="366"/>
    </location>
</feature>
<evidence type="ECO:0000313" key="10">
    <source>
        <dbReference type="Proteomes" id="UP001497392"/>
    </source>
</evidence>
<feature type="transmembrane region" description="Helical" evidence="7">
    <location>
        <begin position="26"/>
        <end position="43"/>
    </location>
</feature>
<organism evidence="9 10">
    <name type="scientific">Coccomyxa viridis</name>
    <dbReference type="NCBI Taxonomy" id="1274662"/>
    <lineage>
        <taxon>Eukaryota</taxon>
        <taxon>Viridiplantae</taxon>
        <taxon>Chlorophyta</taxon>
        <taxon>core chlorophytes</taxon>
        <taxon>Trebouxiophyceae</taxon>
        <taxon>Trebouxiophyceae incertae sedis</taxon>
        <taxon>Coccomyxaceae</taxon>
        <taxon>Coccomyxa</taxon>
    </lineage>
</organism>
<proteinExistence type="predicted"/>
<sequence length="514" mass="55487">MGKADGDVTISVPPEGVDTTRAINKSFRWIIPFLFITTCLTYIDRSNVSYGALQFRGDLHLNDAEYGLGAGIFSLGYLIFQVPSNLIITKVGAPTWLGILIFCWGIVAASTAAMKTKATFFVMRFLLGAFEAGCFPGSWYHLAQFFNSAEIAFGYASVASSTALSNVIGAPLAAGLLYMDGLGGLRGWQWLFIIEGLVTSIYGILLKFLLTPSPAKSHFLTPAERTWLQNRQDTQHKLSAERNPHQGAWWAPFWGMNFLRLMWVSIAYAIMQFGITAIVYFNPLIVEAVFFGNSFASKAPKSHLSQHDQAWQTAKIALISTILWVPVGIGMILISYSTKVHNERNLHAGIPGLVAGICFLCVPSAIARSPIGGYVVLIIAATGVWAPHGPMWSWPKTFLHGQAAAVGVAVFNGVGAIGGFCGPYVVGALVNRGGYVTCMQVLGGLFLVEAAMMFVYRPRNIEQENEKSIHQEMARVSAANGASKDARDPASNAAPTPMHPNGTAANRAAADKAV</sequence>
<evidence type="ECO:0000256" key="2">
    <source>
        <dbReference type="ARBA" id="ARBA00022448"/>
    </source>
</evidence>
<evidence type="ECO:0000256" key="5">
    <source>
        <dbReference type="ARBA" id="ARBA00023136"/>
    </source>
</evidence>
<evidence type="ECO:0000256" key="3">
    <source>
        <dbReference type="ARBA" id="ARBA00022692"/>
    </source>
</evidence>
<feature type="transmembrane region" description="Helical" evidence="7">
    <location>
        <begin position="152"/>
        <end position="178"/>
    </location>
</feature>
<feature type="transmembrane region" description="Helical" evidence="7">
    <location>
        <begin position="404"/>
        <end position="427"/>
    </location>
</feature>
<feature type="transmembrane region" description="Helical" evidence="7">
    <location>
        <begin position="433"/>
        <end position="456"/>
    </location>
</feature>
<dbReference type="InterPro" id="IPR011701">
    <property type="entry name" value="MFS"/>
</dbReference>
<feature type="domain" description="Major facilitator superfamily (MFS) profile" evidence="8">
    <location>
        <begin position="30"/>
        <end position="461"/>
    </location>
</feature>
<dbReference type="EMBL" id="CAXHTA020000010">
    <property type="protein sequence ID" value="CAL5224155.1"/>
    <property type="molecule type" value="Genomic_DNA"/>
</dbReference>
<evidence type="ECO:0000256" key="1">
    <source>
        <dbReference type="ARBA" id="ARBA00004141"/>
    </source>
</evidence>
<keyword evidence="10" id="KW-1185">Reference proteome</keyword>
<dbReference type="InterPro" id="IPR036259">
    <property type="entry name" value="MFS_trans_sf"/>
</dbReference>
<evidence type="ECO:0000256" key="4">
    <source>
        <dbReference type="ARBA" id="ARBA00022989"/>
    </source>
</evidence>
<dbReference type="PROSITE" id="PS50850">
    <property type="entry name" value="MFS"/>
    <property type="match status" value="1"/>
</dbReference>
<keyword evidence="3 7" id="KW-0812">Transmembrane</keyword>